<keyword evidence="3" id="KW-1185">Reference proteome</keyword>
<keyword evidence="1" id="KW-0812">Transmembrane</keyword>
<evidence type="ECO:0000256" key="1">
    <source>
        <dbReference type="SAM" id="Phobius"/>
    </source>
</evidence>
<dbReference type="Proteomes" id="UP000054776">
    <property type="component" value="Unassembled WGS sequence"/>
</dbReference>
<keyword evidence="1" id="KW-1133">Transmembrane helix</keyword>
<sequence length="273" mass="31487">LKNKWFIRMYSNIQCNASQKCRGRFSSDLRALLITDFIRRVSFVNNGWRELKETPSSNRKIPCQAIMFCLKSCNSKQQIHRKHCLLKNKNDKHVNGGSSKCTVILSVMCHRNVRGRSSSDLRALLIADFIPLISFVNNGRRELKETRSSNWKIPCQAIIDHRGIENCLSANHNRCERKETTRANFGRNAKQRTTMLVKSCNSKQQIHRKHWLLKNKDDKHVNGGSSECTVILSVMYHRNVSGRFSYDLRALLIAGAFPLVSVVFRAITFLIFF</sequence>
<reference evidence="2 3" key="1">
    <citation type="submission" date="2015-01" db="EMBL/GenBank/DDBJ databases">
        <title>Evolution of Trichinella species and genotypes.</title>
        <authorList>
            <person name="Korhonen P.K."/>
            <person name="Edoardo P."/>
            <person name="Giuseppe L.R."/>
            <person name="Gasser R.B."/>
        </authorList>
    </citation>
    <scope>NUCLEOTIDE SEQUENCE [LARGE SCALE GENOMIC DNA]</scope>
    <source>
        <strain evidence="2">ISS3</strain>
    </source>
</reference>
<feature type="transmembrane region" description="Helical" evidence="1">
    <location>
        <begin position="250"/>
        <end position="272"/>
    </location>
</feature>
<name>A0A0V1BAU9_TRISP</name>
<evidence type="ECO:0000313" key="3">
    <source>
        <dbReference type="Proteomes" id="UP000054776"/>
    </source>
</evidence>
<keyword evidence="1" id="KW-0472">Membrane</keyword>
<feature type="non-terminal residue" evidence="2">
    <location>
        <position position="1"/>
    </location>
</feature>
<organism evidence="2 3">
    <name type="scientific">Trichinella spiralis</name>
    <name type="common">Trichina worm</name>
    <dbReference type="NCBI Taxonomy" id="6334"/>
    <lineage>
        <taxon>Eukaryota</taxon>
        <taxon>Metazoa</taxon>
        <taxon>Ecdysozoa</taxon>
        <taxon>Nematoda</taxon>
        <taxon>Enoplea</taxon>
        <taxon>Dorylaimia</taxon>
        <taxon>Trichinellida</taxon>
        <taxon>Trichinellidae</taxon>
        <taxon>Trichinella</taxon>
    </lineage>
</organism>
<accession>A0A0V1BAU9</accession>
<comment type="caution">
    <text evidence="2">The sequence shown here is derived from an EMBL/GenBank/DDBJ whole genome shotgun (WGS) entry which is preliminary data.</text>
</comment>
<protein>
    <submittedName>
        <fullName evidence="2">Uncharacterized protein</fullName>
    </submittedName>
</protein>
<gene>
    <name evidence="2" type="ORF">T01_2220</name>
</gene>
<dbReference type="InParanoid" id="A0A0V1BAU9"/>
<evidence type="ECO:0000313" key="2">
    <source>
        <dbReference type="EMBL" id="KRY33747.1"/>
    </source>
</evidence>
<proteinExistence type="predicted"/>
<dbReference type="OrthoDB" id="5929966at2759"/>
<dbReference type="AlphaFoldDB" id="A0A0V1BAU9"/>
<dbReference type="EMBL" id="JYDH01000077">
    <property type="protein sequence ID" value="KRY33747.1"/>
    <property type="molecule type" value="Genomic_DNA"/>
</dbReference>